<dbReference type="SUPFAM" id="SSF56300">
    <property type="entry name" value="Metallo-dependent phosphatases"/>
    <property type="match status" value="1"/>
</dbReference>
<proteinExistence type="predicted"/>
<dbReference type="AlphaFoldDB" id="A0A1X7KNN3"/>
<dbReference type="OrthoDB" id="9780884at2"/>
<dbReference type="Pfam" id="PF00149">
    <property type="entry name" value="Metallophos"/>
    <property type="match status" value="1"/>
</dbReference>
<dbReference type="PANTHER" id="PTHR31302:SF0">
    <property type="entry name" value="TRANSMEMBRANE PROTEIN WITH METALLOPHOSPHOESTERASE DOMAIN"/>
    <property type="match status" value="1"/>
</dbReference>
<dbReference type="EMBL" id="FXBB01000032">
    <property type="protein sequence ID" value="SMG42762.1"/>
    <property type="molecule type" value="Genomic_DNA"/>
</dbReference>
<gene>
    <name evidence="3" type="ORF">SAMN06275492_1322</name>
</gene>
<name>A0A1X7KNN3_9BACT</name>
<dbReference type="Gene3D" id="3.60.21.10">
    <property type="match status" value="1"/>
</dbReference>
<sequence>MRMFFLVFFSVYGSFSLYGTLRWASTLPAGAFRNLAVTLGMAAALSFPLGRLNLGLIPENVRPYLLHIGYLWMAYLPNLVIPAILWDIWRLGRIVLRLPPQTKVSVPVFALWTGLSLAIVAGGWINARYPVTKTISLEIPGTEDRSFRIALMTDLHISFMTSPKWLERVVEKTNGLSPDLILMAGDILDGPDGPKLELIAQGLRGLRAPLGVYGSPGNHEYYLGIGKSQRILESAGVTLLRDRAVLVDDSLWILGREDVQAPRMGLSRSPLKNIMPGGNEPVLVLDHTPIADALDEASTAQVDLLLSGHTHRGQLFPFQLITSMIYPLDWGLEKVGGSYVYVSCGVGTWGPPIRTSSRPEIVTVDIKITKNVTE</sequence>
<evidence type="ECO:0000313" key="4">
    <source>
        <dbReference type="Proteomes" id="UP000193355"/>
    </source>
</evidence>
<keyword evidence="4" id="KW-1185">Reference proteome</keyword>
<dbReference type="GO" id="GO:0016787">
    <property type="term" value="F:hydrolase activity"/>
    <property type="evidence" value="ECO:0007669"/>
    <property type="project" value="InterPro"/>
</dbReference>
<evidence type="ECO:0000259" key="2">
    <source>
        <dbReference type="Pfam" id="PF00149"/>
    </source>
</evidence>
<dbReference type="InterPro" id="IPR004843">
    <property type="entry name" value="Calcineurin-like_PHP"/>
</dbReference>
<feature type="transmembrane region" description="Helical" evidence="1">
    <location>
        <begin position="64"/>
        <end position="86"/>
    </location>
</feature>
<keyword evidence="1" id="KW-1133">Transmembrane helix</keyword>
<reference evidence="4" key="1">
    <citation type="submission" date="2017-04" db="EMBL/GenBank/DDBJ databases">
        <authorList>
            <person name="Varghese N."/>
            <person name="Submissions S."/>
        </authorList>
    </citation>
    <scope>NUCLEOTIDE SEQUENCE [LARGE SCALE GENOMIC DNA]</scope>
    <source>
        <strain evidence="4">USBA 82</strain>
    </source>
</reference>
<dbReference type="Proteomes" id="UP000193355">
    <property type="component" value="Unassembled WGS sequence"/>
</dbReference>
<dbReference type="RefSeq" id="WP_085545277.1">
    <property type="nucleotide sequence ID" value="NZ_FXBB01000032.1"/>
</dbReference>
<dbReference type="InterPro" id="IPR029052">
    <property type="entry name" value="Metallo-depent_PP-like"/>
</dbReference>
<feature type="transmembrane region" description="Helical" evidence="1">
    <location>
        <begin position="32"/>
        <end position="52"/>
    </location>
</feature>
<keyword evidence="1" id="KW-0812">Transmembrane</keyword>
<dbReference type="PANTHER" id="PTHR31302">
    <property type="entry name" value="TRANSMEMBRANE PROTEIN WITH METALLOPHOSPHOESTERASE DOMAIN-RELATED"/>
    <property type="match status" value="1"/>
</dbReference>
<keyword evidence="1" id="KW-0472">Membrane</keyword>
<feature type="transmembrane region" description="Helical" evidence="1">
    <location>
        <begin position="106"/>
        <end position="127"/>
    </location>
</feature>
<dbReference type="CDD" id="cd07385">
    <property type="entry name" value="MPP_YkuE_C"/>
    <property type="match status" value="1"/>
</dbReference>
<protein>
    <recommendedName>
        <fullName evidence="2">Calcineurin-like phosphoesterase domain-containing protein</fullName>
    </recommendedName>
</protein>
<evidence type="ECO:0000256" key="1">
    <source>
        <dbReference type="SAM" id="Phobius"/>
    </source>
</evidence>
<dbReference type="InterPro" id="IPR051158">
    <property type="entry name" value="Metallophosphoesterase_sf"/>
</dbReference>
<feature type="domain" description="Calcineurin-like phosphoesterase" evidence="2">
    <location>
        <begin position="147"/>
        <end position="312"/>
    </location>
</feature>
<organism evidence="3 4">
    <name type="scientific">Dethiosulfovibrio salsuginis</name>
    <dbReference type="NCBI Taxonomy" id="561720"/>
    <lineage>
        <taxon>Bacteria</taxon>
        <taxon>Thermotogati</taxon>
        <taxon>Synergistota</taxon>
        <taxon>Synergistia</taxon>
        <taxon>Synergistales</taxon>
        <taxon>Dethiosulfovibrionaceae</taxon>
        <taxon>Dethiosulfovibrio</taxon>
    </lineage>
</organism>
<dbReference type="STRING" id="561720.SAMN06275492_1322"/>
<accession>A0A1X7KNN3</accession>
<evidence type="ECO:0000313" key="3">
    <source>
        <dbReference type="EMBL" id="SMG42762.1"/>
    </source>
</evidence>